<evidence type="ECO:0000313" key="3">
    <source>
        <dbReference type="Proteomes" id="UP001392437"/>
    </source>
</evidence>
<name>A0AAW0R4Q3_9PEZI</name>
<proteinExistence type="predicted"/>
<sequence>MSRYPPRNPLVNPYDRPPTLPDNEPDGPPDPFFKLLSIVGHINEHEHEPHTDTNDPEGFPHHQPHVPQDATLQPMLYTWARALTRMPSLEEARLMFDIDFCLNAYETQHLEREVIYKAPTNNKGGDSCWIPKNGTAAA</sequence>
<gene>
    <name evidence="2" type="ORF">PG999_003901</name>
</gene>
<reference evidence="2 3" key="1">
    <citation type="submission" date="2023-01" db="EMBL/GenBank/DDBJ databases">
        <title>Analysis of 21 Apiospora genomes using comparative genomics revels a genus with tremendous synthesis potential of carbohydrate active enzymes and secondary metabolites.</title>
        <authorList>
            <person name="Sorensen T."/>
        </authorList>
    </citation>
    <scope>NUCLEOTIDE SEQUENCE [LARGE SCALE GENOMIC DNA]</scope>
    <source>
        <strain evidence="2 3">CBS 117206</strain>
    </source>
</reference>
<dbReference type="Proteomes" id="UP001392437">
    <property type="component" value="Unassembled WGS sequence"/>
</dbReference>
<feature type="compositionally biased region" description="Basic and acidic residues" evidence="1">
    <location>
        <begin position="43"/>
        <end position="53"/>
    </location>
</feature>
<keyword evidence="3" id="KW-1185">Reference proteome</keyword>
<protein>
    <submittedName>
        <fullName evidence="2">Uncharacterized protein</fullName>
    </submittedName>
</protein>
<feature type="region of interest" description="Disordered" evidence="1">
    <location>
        <begin position="43"/>
        <end position="68"/>
    </location>
</feature>
<dbReference type="EMBL" id="JAQQWP010000003">
    <property type="protein sequence ID" value="KAK8123983.1"/>
    <property type="molecule type" value="Genomic_DNA"/>
</dbReference>
<organism evidence="2 3">
    <name type="scientific">Apiospora kogelbergensis</name>
    <dbReference type="NCBI Taxonomy" id="1337665"/>
    <lineage>
        <taxon>Eukaryota</taxon>
        <taxon>Fungi</taxon>
        <taxon>Dikarya</taxon>
        <taxon>Ascomycota</taxon>
        <taxon>Pezizomycotina</taxon>
        <taxon>Sordariomycetes</taxon>
        <taxon>Xylariomycetidae</taxon>
        <taxon>Amphisphaeriales</taxon>
        <taxon>Apiosporaceae</taxon>
        <taxon>Apiospora</taxon>
    </lineage>
</organism>
<accession>A0AAW0R4Q3</accession>
<evidence type="ECO:0000256" key="1">
    <source>
        <dbReference type="SAM" id="MobiDB-lite"/>
    </source>
</evidence>
<comment type="caution">
    <text evidence="2">The sequence shown here is derived from an EMBL/GenBank/DDBJ whole genome shotgun (WGS) entry which is preliminary data.</text>
</comment>
<evidence type="ECO:0000313" key="2">
    <source>
        <dbReference type="EMBL" id="KAK8123983.1"/>
    </source>
</evidence>
<dbReference type="AlphaFoldDB" id="A0AAW0R4Q3"/>
<feature type="compositionally biased region" description="Pro residues" evidence="1">
    <location>
        <begin position="15"/>
        <end position="31"/>
    </location>
</feature>
<feature type="region of interest" description="Disordered" evidence="1">
    <location>
        <begin position="1"/>
        <end position="31"/>
    </location>
</feature>